<organism evidence="1 2">
    <name type="scientific">Artemia franciscana</name>
    <name type="common">Brine shrimp</name>
    <name type="synonym">Artemia sanfranciscana</name>
    <dbReference type="NCBI Taxonomy" id="6661"/>
    <lineage>
        <taxon>Eukaryota</taxon>
        <taxon>Metazoa</taxon>
        <taxon>Ecdysozoa</taxon>
        <taxon>Arthropoda</taxon>
        <taxon>Crustacea</taxon>
        <taxon>Branchiopoda</taxon>
        <taxon>Anostraca</taxon>
        <taxon>Artemiidae</taxon>
        <taxon>Artemia</taxon>
    </lineage>
</organism>
<keyword evidence="2" id="KW-1185">Reference proteome</keyword>
<dbReference type="AlphaFoldDB" id="A0AA88HK47"/>
<evidence type="ECO:0000313" key="1">
    <source>
        <dbReference type="EMBL" id="KAK2709056.1"/>
    </source>
</evidence>
<accession>A0AA88HK47</accession>
<sequence>MDVESEKEKERGYRIMRMLLDITTTLELVQRIVAEGNEAHLFRVFADGTPTVSHEERLAVGVRYDDVEGAAKECLLTVVYSESKKGVDLFRRNCASNEEAWYQ</sequence>
<gene>
    <name evidence="1" type="ORF">QYM36_012914</name>
</gene>
<proteinExistence type="predicted"/>
<dbReference type="Proteomes" id="UP001187531">
    <property type="component" value="Unassembled WGS sequence"/>
</dbReference>
<protein>
    <submittedName>
        <fullName evidence="1">Uncharacterized protein</fullName>
    </submittedName>
</protein>
<dbReference type="EMBL" id="JAVRJZ010000017">
    <property type="protein sequence ID" value="KAK2709056.1"/>
    <property type="molecule type" value="Genomic_DNA"/>
</dbReference>
<evidence type="ECO:0000313" key="2">
    <source>
        <dbReference type="Proteomes" id="UP001187531"/>
    </source>
</evidence>
<name>A0AA88HK47_ARTSF</name>
<comment type="caution">
    <text evidence="1">The sequence shown here is derived from an EMBL/GenBank/DDBJ whole genome shotgun (WGS) entry which is preliminary data.</text>
</comment>
<reference evidence="1" key="1">
    <citation type="submission" date="2023-07" db="EMBL/GenBank/DDBJ databases">
        <title>Chromosome-level genome assembly of Artemia franciscana.</title>
        <authorList>
            <person name="Jo E."/>
        </authorList>
    </citation>
    <scope>NUCLEOTIDE SEQUENCE</scope>
    <source>
        <tissue evidence="1">Whole body</tissue>
    </source>
</reference>